<dbReference type="Proteomes" id="UP000800235">
    <property type="component" value="Unassembled WGS sequence"/>
</dbReference>
<dbReference type="OrthoDB" id="4966at2759"/>
<feature type="region of interest" description="Disordered" evidence="1">
    <location>
        <begin position="644"/>
        <end position="716"/>
    </location>
</feature>
<comment type="caution">
    <text evidence="2">The sequence shown here is derived from an EMBL/GenBank/DDBJ whole genome shotgun (WGS) entry which is preliminary data.</text>
</comment>
<evidence type="ECO:0000313" key="3">
    <source>
        <dbReference type="Proteomes" id="UP000800235"/>
    </source>
</evidence>
<reference evidence="2" key="1">
    <citation type="journal article" date="2020" name="Stud. Mycol.">
        <title>101 Dothideomycetes genomes: a test case for predicting lifestyles and emergence of pathogens.</title>
        <authorList>
            <person name="Haridas S."/>
            <person name="Albert R."/>
            <person name="Binder M."/>
            <person name="Bloem J."/>
            <person name="Labutti K."/>
            <person name="Salamov A."/>
            <person name="Andreopoulos B."/>
            <person name="Baker S."/>
            <person name="Barry K."/>
            <person name="Bills G."/>
            <person name="Bluhm B."/>
            <person name="Cannon C."/>
            <person name="Castanera R."/>
            <person name="Culley D."/>
            <person name="Daum C."/>
            <person name="Ezra D."/>
            <person name="Gonzalez J."/>
            <person name="Henrissat B."/>
            <person name="Kuo A."/>
            <person name="Liang C."/>
            <person name="Lipzen A."/>
            <person name="Lutzoni F."/>
            <person name="Magnuson J."/>
            <person name="Mondo S."/>
            <person name="Nolan M."/>
            <person name="Ohm R."/>
            <person name="Pangilinan J."/>
            <person name="Park H.-J."/>
            <person name="Ramirez L."/>
            <person name="Alfaro M."/>
            <person name="Sun H."/>
            <person name="Tritt A."/>
            <person name="Yoshinaga Y."/>
            <person name="Zwiers L.-H."/>
            <person name="Turgeon B."/>
            <person name="Goodwin S."/>
            <person name="Spatafora J."/>
            <person name="Crous P."/>
            <person name="Grigoriev I."/>
        </authorList>
    </citation>
    <scope>NUCLEOTIDE SEQUENCE</scope>
    <source>
        <strain evidence="2">CBS 130266</strain>
    </source>
</reference>
<feature type="region of interest" description="Disordered" evidence="1">
    <location>
        <begin position="1"/>
        <end position="188"/>
    </location>
</feature>
<protein>
    <recommendedName>
        <fullName evidence="4">F-box domain-containing protein</fullName>
    </recommendedName>
</protein>
<keyword evidence="3" id="KW-1185">Reference proteome</keyword>
<proteinExistence type="predicted"/>
<feature type="compositionally biased region" description="Polar residues" evidence="1">
    <location>
        <begin position="34"/>
        <end position="58"/>
    </location>
</feature>
<accession>A0A9P4NGY7</accession>
<organism evidence="2 3">
    <name type="scientific">Tothia fuscella</name>
    <dbReference type="NCBI Taxonomy" id="1048955"/>
    <lineage>
        <taxon>Eukaryota</taxon>
        <taxon>Fungi</taxon>
        <taxon>Dikarya</taxon>
        <taxon>Ascomycota</taxon>
        <taxon>Pezizomycotina</taxon>
        <taxon>Dothideomycetes</taxon>
        <taxon>Pleosporomycetidae</taxon>
        <taxon>Venturiales</taxon>
        <taxon>Cylindrosympodiaceae</taxon>
        <taxon>Tothia</taxon>
    </lineage>
</organism>
<feature type="compositionally biased region" description="Basic residues" evidence="1">
    <location>
        <begin position="156"/>
        <end position="165"/>
    </location>
</feature>
<gene>
    <name evidence="2" type="ORF">EJ08DRAFT_683147</name>
</gene>
<evidence type="ECO:0000313" key="2">
    <source>
        <dbReference type="EMBL" id="KAF2421060.1"/>
    </source>
</evidence>
<dbReference type="EMBL" id="MU007103">
    <property type="protein sequence ID" value="KAF2421060.1"/>
    <property type="molecule type" value="Genomic_DNA"/>
</dbReference>
<evidence type="ECO:0000256" key="1">
    <source>
        <dbReference type="SAM" id="MobiDB-lite"/>
    </source>
</evidence>
<name>A0A9P4NGY7_9PEZI</name>
<sequence length="716" mass="80474">MAAPGKLPMSKRGRSKRTLAPPSPESDTEEEDQNQNQHQVSGASHSGGTHAQDSSPSLSRRRGKFNVPNIVVTPTSRGKAKRPRSATPEDVEGDAEGDDKDAGDDDDSEEVQEHGKKKKGSRGGVATQGDRVVRGKGKGKQEEVDANESDQESQKPRNKKRRLGKKSAALPTPVSGVFPPPSTTTTNTAPTMPLQGVAVPSNQQAQTHPSVVQVVATHLLNPDTAIPDITSGITINQDGTLLFPDTDVDDLIAMDWFGLEDSVPATPIVPDTPAKDKKPFSLLTSLMSHPEVILALASHLEVQNLVDLFAISKTFHFLMNSHYTTFIRTNAERHAPRSSFIFPWRCYKALTIKDPMDRRLESNPLAVRDIPGLKWLRMVTARYNVCIEIIESLRSNGFIFPNNGYGRGAIVDVLRKLWFTMDLPQSHSRIGVLHNAGFWTDKDIFLATLFLMKLDMRFTDPIECTGELSLRELLMGCRNLIPLRNMLTGKARMIHTIQLKVWYDYQPSEANRGMDIFGVGKAIIGQGCREGWGRGIRRLIRPDEAILREGIRRNLMLHNWYLDFVKLGVTKLEKEWIANEKNITLERQKEDQEKARKEAIEEKRLKPMFDGHKKLFLELVERKKKEAEENARVQEELDAMMEEMEEMAEEGELDEEFLNMIESDGEETVSEEEEGNEEQGPQEEDKDEDEDEEDEIGAEQDLEGDSDYEPDPLTGF</sequence>
<feature type="compositionally biased region" description="Acidic residues" evidence="1">
    <location>
        <begin position="644"/>
        <end position="710"/>
    </location>
</feature>
<feature type="compositionally biased region" description="Acidic residues" evidence="1">
    <location>
        <begin position="89"/>
        <end position="110"/>
    </location>
</feature>
<evidence type="ECO:0008006" key="4">
    <source>
        <dbReference type="Google" id="ProtNLM"/>
    </source>
</evidence>
<dbReference type="AlphaFoldDB" id="A0A9P4NGY7"/>